<feature type="transmembrane region" description="Helical" evidence="6">
    <location>
        <begin position="394"/>
        <end position="414"/>
    </location>
</feature>
<feature type="transmembrane region" description="Helical" evidence="6">
    <location>
        <begin position="426"/>
        <end position="445"/>
    </location>
</feature>
<keyword evidence="9" id="KW-1185">Reference proteome</keyword>
<dbReference type="InterPro" id="IPR022991">
    <property type="entry name" value="Ribosomal_eL30_CS"/>
</dbReference>
<accession>A0A812VRM2</accession>
<keyword evidence="4 6" id="KW-1133">Transmembrane helix</keyword>
<dbReference type="PANTHER" id="PTHR14255:SF3">
    <property type="entry name" value="SULFITE EXPORTER TAUE_SAFE FAMILY PROTEIN 5-RELATED"/>
    <property type="match status" value="1"/>
</dbReference>
<dbReference type="OrthoDB" id="431679at2759"/>
<organism evidence="8 9">
    <name type="scientific">Symbiodinium necroappetens</name>
    <dbReference type="NCBI Taxonomy" id="1628268"/>
    <lineage>
        <taxon>Eukaryota</taxon>
        <taxon>Sar</taxon>
        <taxon>Alveolata</taxon>
        <taxon>Dinophyceae</taxon>
        <taxon>Suessiales</taxon>
        <taxon>Symbiodiniaceae</taxon>
        <taxon>Symbiodinium</taxon>
    </lineage>
</organism>
<dbReference type="Gene3D" id="3.30.1330.30">
    <property type="match status" value="1"/>
</dbReference>
<evidence type="ECO:0000256" key="3">
    <source>
        <dbReference type="ARBA" id="ARBA00022692"/>
    </source>
</evidence>
<comment type="similarity">
    <text evidence="2">Belongs to the eukaryotic ribosomal protein eL30 family.</text>
</comment>
<evidence type="ECO:0000259" key="7">
    <source>
        <dbReference type="Pfam" id="PF01248"/>
    </source>
</evidence>
<dbReference type="InterPro" id="IPR029064">
    <property type="entry name" value="Ribosomal_eL30-like_sf"/>
</dbReference>
<keyword evidence="5 6" id="KW-0472">Membrane</keyword>
<dbReference type="InterPro" id="IPR004038">
    <property type="entry name" value="Ribosomal_eL8/eL30/eS12/Gad45"/>
</dbReference>
<feature type="transmembrane region" description="Helical" evidence="6">
    <location>
        <begin position="499"/>
        <end position="521"/>
    </location>
</feature>
<dbReference type="InterPro" id="IPR002781">
    <property type="entry name" value="TM_pro_TauE-like"/>
</dbReference>
<dbReference type="Proteomes" id="UP000601435">
    <property type="component" value="Unassembled WGS sequence"/>
</dbReference>
<feature type="transmembrane region" description="Helical" evidence="6">
    <location>
        <begin position="528"/>
        <end position="549"/>
    </location>
</feature>
<dbReference type="PANTHER" id="PTHR14255">
    <property type="entry name" value="CEREBLON"/>
    <property type="match status" value="1"/>
</dbReference>
<dbReference type="PROSITE" id="PS00993">
    <property type="entry name" value="RIBOSOMAL_L30E_2"/>
    <property type="match status" value="1"/>
</dbReference>
<feature type="transmembrane region" description="Helical" evidence="6">
    <location>
        <begin position="338"/>
        <end position="355"/>
    </location>
</feature>
<feature type="transmembrane region" description="Helical" evidence="6">
    <location>
        <begin position="239"/>
        <end position="266"/>
    </location>
</feature>
<dbReference type="GO" id="GO:0031464">
    <property type="term" value="C:Cul4A-RING E3 ubiquitin ligase complex"/>
    <property type="evidence" value="ECO:0007669"/>
    <property type="project" value="TreeGrafter"/>
</dbReference>
<evidence type="ECO:0000256" key="1">
    <source>
        <dbReference type="ARBA" id="ARBA00004141"/>
    </source>
</evidence>
<comment type="caution">
    <text evidence="8">The sequence shown here is derived from an EMBL/GenBank/DDBJ whole genome shotgun (WGS) entry which is preliminary data.</text>
</comment>
<feature type="transmembrane region" description="Helical" evidence="6">
    <location>
        <begin position="308"/>
        <end position="332"/>
    </location>
</feature>
<dbReference type="AlphaFoldDB" id="A0A812VRM2"/>
<dbReference type="GO" id="GO:0016020">
    <property type="term" value="C:membrane"/>
    <property type="evidence" value="ECO:0007669"/>
    <property type="project" value="UniProtKB-SubCell"/>
</dbReference>
<evidence type="ECO:0000313" key="8">
    <source>
        <dbReference type="EMBL" id="CAE7645257.1"/>
    </source>
</evidence>
<name>A0A812VRM2_9DINO</name>
<feature type="domain" description="Ribosomal protein eL8/eL30/eS12/Gadd45" evidence="7">
    <location>
        <begin position="18"/>
        <end position="67"/>
    </location>
</feature>
<evidence type="ECO:0000256" key="4">
    <source>
        <dbReference type="ARBA" id="ARBA00022989"/>
    </source>
</evidence>
<dbReference type="Pfam" id="PF01248">
    <property type="entry name" value="Ribosomal_L7Ae"/>
    <property type="match status" value="1"/>
</dbReference>
<evidence type="ECO:0000313" key="9">
    <source>
        <dbReference type="Proteomes" id="UP000601435"/>
    </source>
</evidence>
<feature type="transmembrane region" description="Helical" evidence="6">
    <location>
        <begin position="561"/>
        <end position="582"/>
    </location>
</feature>
<protein>
    <submittedName>
        <fullName evidence="8">RPL30B protein</fullName>
    </submittedName>
</protein>
<evidence type="ECO:0000256" key="5">
    <source>
        <dbReference type="ARBA" id="ARBA00023136"/>
    </source>
</evidence>
<proteinExistence type="inferred from homology"/>
<evidence type="ECO:0000256" key="2">
    <source>
        <dbReference type="ARBA" id="ARBA00007326"/>
    </source>
</evidence>
<dbReference type="GO" id="GO:0016567">
    <property type="term" value="P:protein ubiquitination"/>
    <property type="evidence" value="ECO:0007669"/>
    <property type="project" value="TreeGrafter"/>
</dbReference>
<keyword evidence="3 6" id="KW-0812">Transmembrane</keyword>
<feature type="transmembrane region" description="Helical" evidence="6">
    <location>
        <begin position="466"/>
        <end position="493"/>
    </location>
</feature>
<evidence type="ECO:0000256" key="6">
    <source>
        <dbReference type="SAM" id="Phobius"/>
    </source>
</evidence>
<comment type="subcellular location">
    <subcellularLocation>
        <location evidence="1">Membrane</location>
        <topology evidence="1">Multi-pass membrane protein</topology>
    </subcellularLocation>
</comment>
<dbReference type="Pfam" id="PF01925">
    <property type="entry name" value="TauE"/>
    <property type="match status" value="2"/>
</dbReference>
<reference evidence="8" key="1">
    <citation type="submission" date="2021-02" db="EMBL/GenBank/DDBJ databases">
        <authorList>
            <person name="Dougan E. K."/>
            <person name="Rhodes N."/>
            <person name="Thang M."/>
            <person name="Chan C."/>
        </authorList>
    </citation>
    <scope>NUCLEOTIDE SEQUENCE</scope>
</reference>
<sequence>MKSGKYSLGSRSMALRVRKSEIEYYAMLAKTGVHHFHGDNNELGTACGRYYRVSCLSITDPGDSDIIRWQKRGVEYGTEQKSVMNLEVCTWDSFEDVDPPRILGLERADLAKWKCILIAMTAKHAKREASMHRASEHQAKDRDVDDSFPITADTATKKECGFAADTVGTWIGCELCHPCALKACHASGRQPRHAGIAGHASGFTGCRPNPPAQILARSSVPGVYPFWVLDWSFLGPQALLCAAVLFFSGVLCSAAGIGGGGIYVSLLMVLGGLSTRDAVPLSKGIVFFGSMASLVLNMRKASKKNKVIHYGICRVVVPSALVGTLFGVLINHTAGDRPILLLLMSILTFMAYSSVRTTWRQAVAEWGSSTAAAAKEAKADRAASAGSPWQKSDVLGGLGMLLLVVACGAARFHLHSWQSLCNHTALIQKLLLLLPISVCTCATVYNSYMCIGEECLLREDVVKYALMAAFTGCFAGLVGIGGGLIFSPFFLLMGVDPSVAVATSSTCVIFTSASTTFQYLLTGRIIMSLALFYGVCNLAASYCGTSLVLFLQERFPGRRSIVSGIVTFAVLLSAGLVAAKIVTI</sequence>
<gene>
    <name evidence="8" type="primary">RPL30B</name>
    <name evidence="8" type="ORF">SNEC2469_LOCUS18237</name>
</gene>
<dbReference type="SUPFAM" id="SSF55315">
    <property type="entry name" value="L30e-like"/>
    <property type="match status" value="1"/>
</dbReference>
<dbReference type="EMBL" id="CAJNJA010030586">
    <property type="protein sequence ID" value="CAE7645257.1"/>
    <property type="molecule type" value="Genomic_DNA"/>
</dbReference>